<gene>
    <name evidence="2" type="ORF">SAMN05444164_3236</name>
</gene>
<organism evidence="2 3">
    <name type="scientific">Bradyrhizobium erythrophlei</name>
    <dbReference type="NCBI Taxonomy" id="1437360"/>
    <lineage>
        <taxon>Bacteria</taxon>
        <taxon>Pseudomonadati</taxon>
        <taxon>Pseudomonadota</taxon>
        <taxon>Alphaproteobacteria</taxon>
        <taxon>Hyphomicrobiales</taxon>
        <taxon>Nitrobacteraceae</taxon>
        <taxon>Bradyrhizobium</taxon>
    </lineage>
</organism>
<dbReference type="AlphaFoldDB" id="A0A1H4WT21"/>
<protein>
    <submittedName>
        <fullName evidence="2">Uncharacterized conserved protein, DUF1330 family</fullName>
    </submittedName>
</protein>
<reference evidence="2 3" key="1">
    <citation type="submission" date="2016-10" db="EMBL/GenBank/DDBJ databases">
        <authorList>
            <person name="de Groot N.N."/>
        </authorList>
    </citation>
    <scope>NUCLEOTIDE SEQUENCE [LARGE SCALE GENOMIC DNA]</scope>
    <source>
        <strain evidence="2 3">MT12</strain>
    </source>
</reference>
<name>A0A1H4WT21_9BRAD</name>
<proteinExistence type="predicted"/>
<evidence type="ECO:0000313" key="2">
    <source>
        <dbReference type="EMBL" id="SEC96375.1"/>
    </source>
</evidence>
<feature type="domain" description="DUF1330" evidence="1">
    <location>
        <begin position="2"/>
        <end position="91"/>
    </location>
</feature>
<dbReference type="InterPro" id="IPR011008">
    <property type="entry name" value="Dimeric_a/b-barrel"/>
</dbReference>
<sequence>MSAYVIVEATVRDKAARERYSAQVGPILRKFDGEILAAGPWQALFGEPAFENGMVVRFPDKATAFAWYHSPDYQGLLELRDEALDCRFRIVGS</sequence>
<dbReference type="EMBL" id="FNTH01000001">
    <property type="protein sequence ID" value="SEC96375.1"/>
    <property type="molecule type" value="Genomic_DNA"/>
</dbReference>
<dbReference type="PANTHER" id="PTHR41521">
    <property type="match status" value="1"/>
</dbReference>
<dbReference type="RefSeq" id="WP_171947729.1">
    <property type="nucleotide sequence ID" value="NZ_FNTH01000001.1"/>
</dbReference>
<dbReference type="PANTHER" id="PTHR41521:SF4">
    <property type="entry name" value="BLR0684 PROTEIN"/>
    <property type="match status" value="1"/>
</dbReference>
<dbReference type="Pfam" id="PF07045">
    <property type="entry name" value="DUF1330"/>
    <property type="match status" value="1"/>
</dbReference>
<dbReference type="InterPro" id="IPR010753">
    <property type="entry name" value="DUF1330"/>
</dbReference>
<dbReference type="Proteomes" id="UP000198992">
    <property type="component" value="Unassembled WGS sequence"/>
</dbReference>
<evidence type="ECO:0000313" key="3">
    <source>
        <dbReference type="Proteomes" id="UP000198992"/>
    </source>
</evidence>
<evidence type="ECO:0000259" key="1">
    <source>
        <dbReference type="Pfam" id="PF07045"/>
    </source>
</evidence>
<accession>A0A1H4WT21</accession>
<dbReference type="Gene3D" id="3.30.70.100">
    <property type="match status" value="1"/>
</dbReference>
<dbReference type="SUPFAM" id="SSF54909">
    <property type="entry name" value="Dimeric alpha+beta barrel"/>
    <property type="match status" value="1"/>
</dbReference>